<dbReference type="GO" id="GO:0016020">
    <property type="term" value="C:membrane"/>
    <property type="evidence" value="ECO:0007669"/>
    <property type="project" value="UniProtKB-SubCell"/>
</dbReference>
<feature type="non-terminal residue" evidence="10">
    <location>
        <position position="97"/>
    </location>
</feature>
<dbReference type="AlphaFoldDB" id="A0ABD3UTY8"/>
<evidence type="ECO:0000256" key="5">
    <source>
        <dbReference type="ARBA" id="ARBA00023136"/>
    </source>
</evidence>
<evidence type="ECO:0000256" key="3">
    <source>
        <dbReference type="ARBA" id="ARBA00022989"/>
    </source>
</evidence>
<evidence type="ECO:0000313" key="10">
    <source>
        <dbReference type="EMBL" id="KAL3851848.1"/>
    </source>
</evidence>
<evidence type="ECO:0000256" key="8">
    <source>
        <dbReference type="SAM" id="Phobius"/>
    </source>
</evidence>
<evidence type="ECO:0000313" key="11">
    <source>
        <dbReference type="Proteomes" id="UP001634394"/>
    </source>
</evidence>
<keyword evidence="6" id="KW-0675">Receptor</keyword>
<evidence type="ECO:0000256" key="6">
    <source>
        <dbReference type="ARBA" id="ARBA00023170"/>
    </source>
</evidence>
<keyword evidence="5 8" id="KW-0472">Membrane</keyword>
<keyword evidence="11" id="KW-1185">Reference proteome</keyword>
<organism evidence="10 11">
    <name type="scientific">Sinanodonta woodiana</name>
    <name type="common">Chinese pond mussel</name>
    <name type="synonym">Anodonta woodiana</name>
    <dbReference type="NCBI Taxonomy" id="1069815"/>
    <lineage>
        <taxon>Eukaryota</taxon>
        <taxon>Metazoa</taxon>
        <taxon>Spiralia</taxon>
        <taxon>Lophotrochozoa</taxon>
        <taxon>Mollusca</taxon>
        <taxon>Bivalvia</taxon>
        <taxon>Autobranchia</taxon>
        <taxon>Heteroconchia</taxon>
        <taxon>Palaeoheterodonta</taxon>
        <taxon>Unionida</taxon>
        <taxon>Unionoidea</taxon>
        <taxon>Unionidae</taxon>
        <taxon>Unioninae</taxon>
        <taxon>Sinanodonta</taxon>
    </lineage>
</organism>
<sequence length="97" mass="10534">MTSTSLYFNMSNDSEYTDSNGDHAYMRHEFLNSHPNIVVPSIVILAVASVVGTAGNILILLAVAMTKALRDVESIFIVNLACSDLYVTLIADPMNIV</sequence>
<dbReference type="Proteomes" id="UP001634394">
    <property type="component" value="Unassembled WGS sequence"/>
</dbReference>
<keyword evidence="7" id="KW-0807">Transducer</keyword>
<dbReference type="CDD" id="cd00637">
    <property type="entry name" value="7tm_classA_rhodopsin-like"/>
    <property type="match status" value="1"/>
</dbReference>
<dbReference type="PROSITE" id="PS50262">
    <property type="entry name" value="G_PROTEIN_RECEP_F1_2"/>
    <property type="match status" value="1"/>
</dbReference>
<keyword evidence="3 8" id="KW-1133">Transmembrane helix</keyword>
<dbReference type="PANTHER" id="PTHR24235:SF29">
    <property type="entry name" value="GH23382P"/>
    <property type="match status" value="1"/>
</dbReference>
<dbReference type="SUPFAM" id="SSF81321">
    <property type="entry name" value="Family A G protein-coupled receptor-like"/>
    <property type="match status" value="1"/>
</dbReference>
<comment type="subcellular location">
    <subcellularLocation>
        <location evidence="1">Membrane</location>
        <topology evidence="1">Multi-pass membrane protein</topology>
    </subcellularLocation>
</comment>
<dbReference type="EMBL" id="JBJQND010000015">
    <property type="protein sequence ID" value="KAL3851848.1"/>
    <property type="molecule type" value="Genomic_DNA"/>
</dbReference>
<dbReference type="GO" id="GO:0004930">
    <property type="term" value="F:G protein-coupled receptor activity"/>
    <property type="evidence" value="ECO:0007669"/>
    <property type="project" value="UniProtKB-KW"/>
</dbReference>
<proteinExistence type="predicted"/>
<evidence type="ECO:0000256" key="7">
    <source>
        <dbReference type="ARBA" id="ARBA00023224"/>
    </source>
</evidence>
<dbReference type="PRINTS" id="PR00237">
    <property type="entry name" value="GPCRRHODOPSN"/>
</dbReference>
<name>A0ABD3UTY8_SINWO</name>
<accession>A0ABD3UTY8</accession>
<dbReference type="PANTHER" id="PTHR24235">
    <property type="entry name" value="NEUROPEPTIDE Y RECEPTOR"/>
    <property type="match status" value="1"/>
</dbReference>
<dbReference type="InterPro" id="IPR017452">
    <property type="entry name" value="GPCR_Rhodpsn_7TM"/>
</dbReference>
<reference evidence="10 11" key="1">
    <citation type="submission" date="2024-11" db="EMBL/GenBank/DDBJ databases">
        <title>Chromosome-level genome assembly of the freshwater bivalve Anodonta woodiana.</title>
        <authorList>
            <person name="Chen X."/>
        </authorList>
    </citation>
    <scope>NUCLEOTIDE SEQUENCE [LARGE SCALE GENOMIC DNA]</scope>
    <source>
        <strain evidence="10">MN2024</strain>
        <tissue evidence="10">Gills</tissue>
    </source>
</reference>
<dbReference type="InterPro" id="IPR000276">
    <property type="entry name" value="GPCR_Rhodpsn"/>
</dbReference>
<evidence type="ECO:0000256" key="2">
    <source>
        <dbReference type="ARBA" id="ARBA00022692"/>
    </source>
</evidence>
<evidence type="ECO:0000256" key="4">
    <source>
        <dbReference type="ARBA" id="ARBA00023040"/>
    </source>
</evidence>
<evidence type="ECO:0000259" key="9">
    <source>
        <dbReference type="PROSITE" id="PS50262"/>
    </source>
</evidence>
<evidence type="ECO:0000256" key="1">
    <source>
        <dbReference type="ARBA" id="ARBA00004141"/>
    </source>
</evidence>
<comment type="caution">
    <text evidence="10">The sequence shown here is derived from an EMBL/GenBank/DDBJ whole genome shotgun (WGS) entry which is preliminary data.</text>
</comment>
<feature type="transmembrane region" description="Helical" evidence="8">
    <location>
        <begin position="37"/>
        <end position="64"/>
    </location>
</feature>
<gene>
    <name evidence="10" type="ORF">ACJMK2_015550</name>
</gene>
<keyword evidence="2 8" id="KW-0812">Transmembrane</keyword>
<protein>
    <recommendedName>
        <fullName evidence="9">G-protein coupled receptors family 1 profile domain-containing protein</fullName>
    </recommendedName>
</protein>
<keyword evidence="4" id="KW-0297">G-protein coupled receptor</keyword>
<dbReference type="Gene3D" id="1.20.1070.10">
    <property type="entry name" value="Rhodopsin 7-helix transmembrane proteins"/>
    <property type="match status" value="1"/>
</dbReference>
<feature type="domain" description="G-protein coupled receptors family 1 profile" evidence="9">
    <location>
        <begin position="55"/>
        <end position="97"/>
    </location>
</feature>